<keyword evidence="2" id="KW-0808">Transferase</keyword>
<name>A0AAN7JPE0_9MYRT</name>
<reference evidence="11 12" key="1">
    <citation type="journal article" date="2023" name="Hortic Res">
        <title>Pangenome of water caltrop reveals structural variations and asymmetric subgenome divergence after allopolyploidization.</title>
        <authorList>
            <person name="Zhang X."/>
            <person name="Chen Y."/>
            <person name="Wang L."/>
            <person name="Yuan Y."/>
            <person name="Fang M."/>
            <person name="Shi L."/>
            <person name="Lu R."/>
            <person name="Comes H.P."/>
            <person name="Ma Y."/>
            <person name="Chen Y."/>
            <person name="Huang G."/>
            <person name="Zhou Y."/>
            <person name="Zheng Z."/>
            <person name="Qiu Y."/>
        </authorList>
    </citation>
    <scope>NUCLEOTIDE SEQUENCE [LARGE SCALE GENOMIC DNA]</scope>
    <source>
        <tissue evidence="11">Roots</tissue>
    </source>
</reference>
<keyword evidence="6" id="KW-0418">Kinase</keyword>
<keyword evidence="8" id="KW-0675">Receptor</keyword>
<dbReference type="InterPro" id="IPR011009">
    <property type="entry name" value="Kinase-like_dom_sf"/>
</dbReference>
<dbReference type="Gene3D" id="3.30.430.20">
    <property type="entry name" value="Gnk2 domain, C-X8-C-X2-C motif"/>
    <property type="match status" value="1"/>
</dbReference>
<sequence>MAILNASEGFGAAKVRGVYALGQCWNTLSIEECRICLEKAGDEVRRCLPSKEGRSLNAGCYLRYSTENFYNGTEEAKEPNSTGLPVNGIIAAVSLAAFAFILLSAISAFAIFKRIAKSRKENFQLHQISIGIGKSGLNFKYETLEKATRNFSISRKLGQGGTGSVWKLYKHNSLWEALDPSLEGNLAKEEAARVLKIGLMCTQASAADRPSMHQVLEMLMNGDSETPEPNQPPFLMARAMNQCTDSLVLNAAKLDISCTSSEYSPTGLYCLNGQRAGEDLARY</sequence>
<evidence type="ECO:0000256" key="5">
    <source>
        <dbReference type="ARBA" id="ARBA00022741"/>
    </source>
</evidence>
<keyword evidence="7" id="KW-0067">ATP-binding</keyword>
<evidence type="ECO:0000256" key="9">
    <source>
        <dbReference type="SAM" id="Phobius"/>
    </source>
</evidence>
<organism evidence="11 12">
    <name type="scientific">Trapa incisa</name>
    <dbReference type="NCBI Taxonomy" id="236973"/>
    <lineage>
        <taxon>Eukaryota</taxon>
        <taxon>Viridiplantae</taxon>
        <taxon>Streptophyta</taxon>
        <taxon>Embryophyta</taxon>
        <taxon>Tracheophyta</taxon>
        <taxon>Spermatophyta</taxon>
        <taxon>Magnoliopsida</taxon>
        <taxon>eudicotyledons</taxon>
        <taxon>Gunneridae</taxon>
        <taxon>Pentapetalae</taxon>
        <taxon>rosids</taxon>
        <taxon>malvids</taxon>
        <taxon>Myrtales</taxon>
        <taxon>Lythraceae</taxon>
        <taxon>Trapa</taxon>
    </lineage>
</organism>
<evidence type="ECO:0000256" key="3">
    <source>
        <dbReference type="ARBA" id="ARBA00022729"/>
    </source>
</evidence>
<keyword evidence="1" id="KW-0723">Serine/threonine-protein kinase</keyword>
<keyword evidence="12" id="KW-1185">Reference proteome</keyword>
<dbReference type="CDD" id="cd23509">
    <property type="entry name" value="Gnk2-like"/>
    <property type="match status" value="1"/>
</dbReference>
<evidence type="ECO:0000259" key="10">
    <source>
        <dbReference type="PROSITE" id="PS51473"/>
    </source>
</evidence>
<dbReference type="InterPro" id="IPR052059">
    <property type="entry name" value="CR_Ser/Thr_kinase"/>
</dbReference>
<dbReference type="EMBL" id="JAXIOK010000017">
    <property type="protein sequence ID" value="KAK4750553.1"/>
    <property type="molecule type" value="Genomic_DNA"/>
</dbReference>
<evidence type="ECO:0000256" key="8">
    <source>
        <dbReference type="ARBA" id="ARBA00023170"/>
    </source>
</evidence>
<dbReference type="PANTHER" id="PTHR47973">
    <property type="entry name" value="CYSTEINE-RICH RECEPTOR-LIKE PROTEIN KINASE 3"/>
    <property type="match status" value="1"/>
</dbReference>
<proteinExistence type="predicted"/>
<gene>
    <name evidence="11" type="ORF">SAY87_004035</name>
</gene>
<accession>A0AAN7JPE0</accession>
<evidence type="ECO:0000256" key="2">
    <source>
        <dbReference type="ARBA" id="ARBA00022679"/>
    </source>
</evidence>
<dbReference type="InterPro" id="IPR002902">
    <property type="entry name" value="GNK2"/>
</dbReference>
<feature type="transmembrane region" description="Helical" evidence="9">
    <location>
        <begin position="89"/>
        <end position="112"/>
    </location>
</feature>
<dbReference type="GO" id="GO:0005524">
    <property type="term" value="F:ATP binding"/>
    <property type="evidence" value="ECO:0007669"/>
    <property type="project" value="UniProtKB-KW"/>
</dbReference>
<evidence type="ECO:0000256" key="6">
    <source>
        <dbReference type="ARBA" id="ARBA00022777"/>
    </source>
</evidence>
<dbReference type="AlphaFoldDB" id="A0AAN7JPE0"/>
<keyword evidence="9" id="KW-0812">Transmembrane</keyword>
<dbReference type="Pfam" id="PF01657">
    <property type="entry name" value="Stress-antifung"/>
    <property type="match status" value="1"/>
</dbReference>
<evidence type="ECO:0000313" key="11">
    <source>
        <dbReference type="EMBL" id="KAK4750553.1"/>
    </source>
</evidence>
<dbReference type="GO" id="GO:0004674">
    <property type="term" value="F:protein serine/threonine kinase activity"/>
    <property type="evidence" value="ECO:0007669"/>
    <property type="project" value="UniProtKB-KW"/>
</dbReference>
<keyword evidence="3" id="KW-0732">Signal</keyword>
<dbReference type="Gene3D" id="1.10.510.10">
    <property type="entry name" value="Transferase(Phosphotransferase) domain 1"/>
    <property type="match status" value="1"/>
</dbReference>
<keyword evidence="4" id="KW-0677">Repeat</keyword>
<keyword evidence="5" id="KW-0547">Nucleotide-binding</keyword>
<evidence type="ECO:0000313" key="12">
    <source>
        <dbReference type="Proteomes" id="UP001345219"/>
    </source>
</evidence>
<feature type="domain" description="Gnk2-homologous" evidence="10">
    <location>
        <begin position="1"/>
        <end position="69"/>
    </location>
</feature>
<evidence type="ECO:0000256" key="7">
    <source>
        <dbReference type="ARBA" id="ARBA00022840"/>
    </source>
</evidence>
<evidence type="ECO:0000256" key="4">
    <source>
        <dbReference type="ARBA" id="ARBA00022737"/>
    </source>
</evidence>
<comment type="caution">
    <text evidence="11">The sequence shown here is derived from an EMBL/GenBank/DDBJ whole genome shotgun (WGS) entry which is preliminary data.</text>
</comment>
<keyword evidence="9" id="KW-1133">Transmembrane helix</keyword>
<dbReference type="Proteomes" id="UP001345219">
    <property type="component" value="Chromosome 4"/>
</dbReference>
<protein>
    <recommendedName>
        <fullName evidence="10">Gnk2-homologous domain-containing protein</fullName>
    </recommendedName>
</protein>
<dbReference type="SUPFAM" id="SSF56112">
    <property type="entry name" value="Protein kinase-like (PK-like)"/>
    <property type="match status" value="1"/>
</dbReference>
<dbReference type="InterPro" id="IPR038408">
    <property type="entry name" value="GNK2_sf"/>
</dbReference>
<evidence type="ECO:0000256" key="1">
    <source>
        <dbReference type="ARBA" id="ARBA00022527"/>
    </source>
</evidence>
<dbReference type="PROSITE" id="PS51473">
    <property type="entry name" value="GNK2"/>
    <property type="match status" value="1"/>
</dbReference>
<keyword evidence="9" id="KW-0472">Membrane</keyword>